<organism evidence="2 3">
    <name type="scientific">Protopolystoma xenopodis</name>
    <dbReference type="NCBI Taxonomy" id="117903"/>
    <lineage>
        <taxon>Eukaryota</taxon>
        <taxon>Metazoa</taxon>
        <taxon>Spiralia</taxon>
        <taxon>Lophotrochozoa</taxon>
        <taxon>Platyhelminthes</taxon>
        <taxon>Monogenea</taxon>
        <taxon>Polyopisthocotylea</taxon>
        <taxon>Polystomatidea</taxon>
        <taxon>Polystomatidae</taxon>
        <taxon>Protopolystoma</taxon>
    </lineage>
</organism>
<keyword evidence="3" id="KW-1185">Reference proteome</keyword>
<reference evidence="2" key="1">
    <citation type="submission" date="2018-11" db="EMBL/GenBank/DDBJ databases">
        <authorList>
            <consortium name="Pathogen Informatics"/>
        </authorList>
    </citation>
    <scope>NUCLEOTIDE SEQUENCE</scope>
</reference>
<proteinExistence type="predicted"/>
<dbReference type="EMBL" id="CAAALY010270042">
    <property type="protein sequence ID" value="VEL41589.1"/>
    <property type="molecule type" value="Genomic_DNA"/>
</dbReference>
<evidence type="ECO:0000313" key="3">
    <source>
        <dbReference type="Proteomes" id="UP000784294"/>
    </source>
</evidence>
<comment type="caution">
    <text evidence="2">The sequence shown here is derived from an EMBL/GenBank/DDBJ whole genome shotgun (WGS) entry which is preliminary data.</text>
</comment>
<feature type="compositionally biased region" description="Polar residues" evidence="1">
    <location>
        <begin position="59"/>
        <end position="77"/>
    </location>
</feature>
<dbReference type="AlphaFoldDB" id="A0A3S5C855"/>
<evidence type="ECO:0000313" key="2">
    <source>
        <dbReference type="EMBL" id="VEL41589.1"/>
    </source>
</evidence>
<gene>
    <name evidence="2" type="ORF">PXEA_LOCUS35029</name>
</gene>
<feature type="region of interest" description="Disordered" evidence="1">
    <location>
        <begin position="46"/>
        <end position="77"/>
    </location>
</feature>
<evidence type="ECO:0000256" key="1">
    <source>
        <dbReference type="SAM" id="MobiDB-lite"/>
    </source>
</evidence>
<name>A0A3S5C855_9PLAT</name>
<sequence length="167" mass="18209">MRPLDHVPGWCRLVGQMCCLARQRRQACAQGINMAASDFQPPFGSASSASAYSKADESGANSAQNNENLKHNNPSGQSIPFSLPISVALTKLTPEGINRSADELDSEAFASIKEGPVYQRASIDMNDMMRVLSEDKCNNDAGMQLYYSEGLARIARVCIGFIHFSHH</sequence>
<protein>
    <submittedName>
        <fullName evidence="2">Uncharacterized protein</fullName>
    </submittedName>
</protein>
<dbReference type="Proteomes" id="UP000784294">
    <property type="component" value="Unassembled WGS sequence"/>
</dbReference>
<accession>A0A3S5C855</accession>